<dbReference type="AlphaFoldDB" id="A0A512RT91"/>
<keyword evidence="1" id="KW-0812">Transmembrane</keyword>
<dbReference type="PANTHER" id="PTHR30273">
    <property type="entry name" value="PERIPLASMIC SIGNAL SENSOR AND SIGMA FACTOR ACTIVATOR FECR-RELATED"/>
    <property type="match status" value="1"/>
</dbReference>
<gene>
    <name evidence="4" type="ORF">CCY01nite_51650</name>
</gene>
<keyword evidence="1" id="KW-1133">Transmembrane helix</keyword>
<feature type="domain" description="Protein FecR C-terminal" evidence="3">
    <location>
        <begin position="322"/>
        <end position="388"/>
    </location>
</feature>
<keyword evidence="1" id="KW-0472">Membrane</keyword>
<dbReference type="Gene3D" id="3.55.50.30">
    <property type="match status" value="1"/>
</dbReference>
<dbReference type="Proteomes" id="UP000321436">
    <property type="component" value="Unassembled WGS sequence"/>
</dbReference>
<feature type="transmembrane region" description="Helical" evidence="1">
    <location>
        <begin position="90"/>
        <end position="109"/>
    </location>
</feature>
<dbReference type="InterPro" id="IPR032508">
    <property type="entry name" value="FecR_C"/>
</dbReference>
<keyword evidence="5" id="KW-1185">Reference proteome</keyword>
<proteinExistence type="predicted"/>
<dbReference type="GO" id="GO:0016989">
    <property type="term" value="F:sigma factor antagonist activity"/>
    <property type="evidence" value="ECO:0007669"/>
    <property type="project" value="TreeGrafter"/>
</dbReference>
<protein>
    <submittedName>
        <fullName evidence="4">Iron dicitrate transporter FecR</fullName>
    </submittedName>
</protein>
<dbReference type="OrthoDB" id="646755at2"/>
<dbReference type="Gene3D" id="2.60.120.1440">
    <property type="match status" value="1"/>
</dbReference>
<dbReference type="InterPro" id="IPR006860">
    <property type="entry name" value="FecR"/>
</dbReference>
<accession>A0A512RT91</accession>
<reference evidence="4 5" key="1">
    <citation type="submission" date="2019-07" db="EMBL/GenBank/DDBJ databases">
        <title>Whole genome shotgun sequence of Chitinophaga cymbidii NBRC 109752.</title>
        <authorList>
            <person name="Hosoyama A."/>
            <person name="Uohara A."/>
            <person name="Ohji S."/>
            <person name="Ichikawa N."/>
        </authorList>
    </citation>
    <scope>NUCLEOTIDE SEQUENCE [LARGE SCALE GENOMIC DNA]</scope>
    <source>
        <strain evidence="4 5">NBRC 109752</strain>
    </source>
</reference>
<dbReference type="PANTHER" id="PTHR30273:SF2">
    <property type="entry name" value="PROTEIN FECR"/>
    <property type="match status" value="1"/>
</dbReference>
<dbReference type="RefSeq" id="WP_146867533.1">
    <property type="nucleotide sequence ID" value="NZ_BKAU01000010.1"/>
</dbReference>
<dbReference type="Pfam" id="PF04773">
    <property type="entry name" value="FecR"/>
    <property type="match status" value="1"/>
</dbReference>
<organism evidence="4 5">
    <name type="scientific">Chitinophaga cymbidii</name>
    <dbReference type="NCBI Taxonomy" id="1096750"/>
    <lineage>
        <taxon>Bacteria</taxon>
        <taxon>Pseudomonadati</taxon>
        <taxon>Bacteroidota</taxon>
        <taxon>Chitinophagia</taxon>
        <taxon>Chitinophagales</taxon>
        <taxon>Chitinophagaceae</taxon>
        <taxon>Chitinophaga</taxon>
    </lineage>
</organism>
<sequence>MENKRLYELLAALAAGRLTEPEKKELAELSLDESGAEAFQRQIAELMKVMPEEAVADKTEWLTLLNDVMATDKTAGAPVPLRRVHSLRRWGWAAASVVLLLTAGAYFLASRESAPPQTARNTIIAPGRQGAILTLADGSEVLLDSLKNGIIAQQNGTRVVLQNGQLAYDRSGESSGQIAYNTMKTPRGRQFSVMLPDGTLVWLNAASSIRYPTVFNGKNRTVEVTGEAYFEVTANASQPFIVQVKDRMSVEVLGTHFNVNSYEDKEVIRTTLLQGSVNVNATTGSRLLLKPSQQALLRQNGVLDLDPHPDIDQVMAWKNGIFYFVDAELPEIMEQLARWYDVEVRYELGVKTQYFSGKMQRNIQLSEALFVLRMSGVNCRIEDRSIIVSPGAN</sequence>
<evidence type="ECO:0000256" key="1">
    <source>
        <dbReference type="SAM" id="Phobius"/>
    </source>
</evidence>
<dbReference type="FunFam" id="2.60.120.1440:FF:000001">
    <property type="entry name" value="Putative anti-sigma factor"/>
    <property type="match status" value="1"/>
</dbReference>
<dbReference type="EMBL" id="BKAU01000010">
    <property type="protein sequence ID" value="GEP98905.1"/>
    <property type="molecule type" value="Genomic_DNA"/>
</dbReference>
<evidence type="ECO:0000259" key="2">
    <source>
        <dbReference type="Pfam" id="PF04773"/>
    </source>
</evidence>
<name>A0A512RT91_9BACT</name>
<evidence type="ECO:0000313" key="5">
    <source>
        <dbReference type="Proteomes" id="UP000321436"/>
    </source>
</evidence>
<comment type="caution">
    <text evidence="4">The sequence shown here is derived from an EMBL/GenBank/DDBJ whole genome shotgun (WGS) entry which is preliminary data.</text>
</comment>
<dbReference type="InterPro" id="IPR012373">
    <property type="entry name" value="Ferrdict_sens_TM"/>
</dbReference>
<dbReference type="Pfam" id="PF16344">
    <property type="entry name" value="FecR_C"/>
    <property type="match status" value="1"/>
</dbReference>
<evidence type="ECO:0000259" key="3">
    <source>
        <dbReference type="Pfam" id="PF16344"/>
    </source>
</evidence>
<evidence type="ECO:0000313" key="4">
    <source>
        <dbReference type="EMBL" id="GEP98905.1"/>
    </source>
</evidence>
<feature type="domain" description="FecR protein" evidence="2">
    <location>
        <begin position="182"/>
        <end position="278"/>
    </location>
</feature>